<dbReference type="InterPro" id="IPR051883">
    <property type="entry name" value="AQP11/12_channel"/>
</dbReference>
<organism evidence="6 7">
    <name type="scientific">Anolis carolinensis</name>
    <name type="common">Green anole</name>
    <name type="synonym">American chameleon</name>
    <dbReference type="NCBI Taxonomy" id="28377"/>
    <lineage>
        <taxon>Eukaryota</taxon>
        <taxon>Metazoa</taxon>
        <taxon>Chordata</taxon>
        <taxon>Craniata</taxon>
        <taxon>Vertebrata</taxon>
        <taxon>Euteleostomi</taxon>
        <taxon>Lepidosauria</taxon>
        <taxon>Squamata</taxon>
        <taxon>Bifurcata</taxon>
        <taxon>Unidentata</taxon>
        <taxon>Episquamata</taxon>
        <taxon>Toxicofera</taxon>
        <taxon>Iguania</taxon>
        <taxon>Dactyloidae</taxon>
        <taxon>Anolis</taxon>
    </lineage>
</organism>
<reference evidence="6" key="1">
    <citation type="submission" date="2009-12" db="EMBL/GenBank/DDBJ databases">
        <title>The Genome Sequence of Anolis carolinensis (Green Anole Lizard).</title>
        <authorList>
            <consortium name="The Genome Sequencing Platform"/>
            <person name="Di Palma F."/>
            <person name="Alfoldi J."/>
            <person name="Heiman D."/>
            <person name="Young S."/>
            <person name="Grabherr M."/>
            <person name="Johnson J."/>
            <person name="Lander E.S."/>
            <person name="Lindblad-Toh K."/>
        </authorList>
    </citation>
    <scope>NUCLEOTIDE SEQUENCE [LARGE SCALE GENOMIC DNA]</scope>
    <source>
        <strain evidence="6">JBL SC #1</strain>
    </source>
</reference>
<dbReference type="Pfam" id="PF00230">
    <property type="entry name" value="MIP"/>
    <property type="match status" value="1"/>
</dbReference>
<dbReference type="GeneTree" id="ENSGT00990000211477"/>
<evidence type="ECO:0000256" key="2">
    <source>
        <dbReference type="ARBA" id="ARBA00022692"/>
    </source>
</evidence>
<dbReference type="InParanoid" id="A0A803T466"/>
<evidence type="ECO:0000256" key="4">
    <source>
        <dbReference type="ARBA" id="ARBA00023136"/>
    </source>
</evidence>
<reference evidence="6" key="2">
    <citation type="submission" date="2025-08" db="UniProtKB">
        <authorList>
            <consortium name="Ensembl"/>
        </authorList>
    </citation>
    <scope>IDENTIFICATION</scope>
</reference>
<accession>A0A803T466</accession>
<dbReference type="Ensembl" id="ENSACAT00000038750.1">
    <property type="protein sequence ID" value="ENSACAP00000030006.1"/>
    <property type="gene ID" value="ENSACAG00000039546.1"/>
</dbReference>
<dbReference type="PANTHER" id="PTHR21191:SF7">
    <property type="entry name" value="AQUAPORIN-11"/>
    <property type="match status" value="1"/>
</dbReference>
<keyword evidence="2 5" id="KW-0812">Transmembrane</keyword>
<sequence>MTAWCAVTFLPERYLLIYSHWHVFKLLRLAGAGPNNGRSFRSQDLNLGPFGLQMLATFQLCVGFNVLRPLAEKETYLGHLYSFAALHFYLTLSENPTNPTTTLVHILRKGISMKLGVLTIVAQFVGAFVAAVYQNVLWARGILELLSDPHVCSYPLQTNLLKAFGTELVSSFLFQLTLLKSEEQEIRVRANMIAIALTSLVYAGLTWGGARGDRAEHLRHLSGHTGGGARGVGVASSQEPEIGLRIYTCCDSATAL</sequence>
<keyword evidence="3 5" id="KW-1133">Transmembrane helix</keyword>
<dbReference type="PANTHER" id="PTHR21191">
    <property type="entry name" value="AQUAPORIN"/>
    <property type="match status" value="1"/>
</dbReference>
<reference evidence="6" key="3">
    <citation type="submission" date="2025-09" db="UniProtKB">
        <authorList>
            <consortium name="Ensembl"/>
        </authorList>
    </citation>
    <scope>IDENTIFICATION</scope>
</reference>
<dbReference type="InterPro" id="IPR000425">
    <property type="entry name" value="MIP"/>
</dbReference>
<dbReference type="AlphaFoldDB" id="A0A803T466"/>
<evidence type="ECO:0000256" key="3">
    <source>
        <dbReference type="ARBA" id="ARBA00022989"/>
    </source>
</evidence>
<dbReference type="Gene3D" id="1.20.1080.10">
    <property type="entry name" value="Glycerol uptake facilitator protein"/>
    <property type="match status" value="1"/>
</dbReference>
<evidence type="ECO:0000256" key="1">
    <source>
        <dbReference type="ARBA" id="ARBA00004141"/>
    </source>
</evidence>
<dbReference type="GO" id="GO:0015267">
    <property type="term" value="F:channel activity"/>
    <property type="evidence" value="ECO:0007669"/>
    <property type="project" value="InterPro"/>
</dbReference>
<proteinExistence type="predicted"/>
<evidence type="ECO:0000313" key="6">
    <source>
        <dbReference type="Ensembl" id="ENSACAP00000030006.1"/>
    </source>
</evidence>
<dbReference type="GO" id="GO:0016020">
    <property type="term" value="C:membrane"/>
    <property type="evidence" value="ECO:0007669"/>
    <property type="project" value="UniProtKB-SubCell"/>
</dbReference>
<feature type="transmembrane region" description="Helical" evidence="5">
    <location>
        <begin position="115"/>
        <end position="139"/>
    </location>
</feature>
<dbReference type="InterPro" id="IPR023271">
    <property type="entry name" value="Aquaporin-like"/>
</dbReference>
<name>A0A803T466_ANOCA</name>
<dbReference type="SUPFAM" id="SSF81338">
    <property type="entry name" value="Aquaporin-like"/>
    <property type="match status" value="1"/>
</dbReference>
<evidence type="ECO:0000313" key="7">
    <source>
        <dbReference type="Proteomes" id="UP000001646"/>
    </source>
</evidence>
<dbReference type="Proteomes" id="UP000001646">
    <property type="component" value="Unplaced"/>
</dbReference>
<comment type="subcellular location">
    <subcellularLocation>
        <location evidence="1">Membrane</location>
        <topology evidence="1">Multi-pass membrane protein</topology>
    </subcellularLocation>
</comment>
<keyword evidence="7" id="KW-1185">Reference proteome</keyword>
<keyword evidence="4 5" id="KW-0472">Membrane</keyword>
<protein>
    <submittedName>
        <fullName evidence="6">Uncharacterized protein</fullName>
    </submittedName>
</protein>
<evidence type="ECO:0000256" key="5">
    <source>
        <dbReference type="SAM" id="Phobius"/>
    </source>
</evidence>